<sequence length="263" mass="30247">MNIKQATTINEVIQLLDEIIETSKLEQSSIGLFTMLYREVTVRIKEGIADGSFQNGERMEKLDVIFANRYLKAYYQYKAKEKTSDCWEFSFKQAESFWPIVVQHLLLGINAHVNLDLGIASAEVSTIENIKDLESDFNQINIILSNLVEHVEKCLIKIWPTLAIILKLSGKIDNFFIDFSMKTARDGAWKFANEFVTTSEDQREASTQKRDKRIAEIARLVSNPGYFVSAVFKFIRLFERGDVAQKIMNLKIIEEKKTECVVI</sequence>
<evidence type="ECO:0000313" key="2">
    <source>
        <dbReference type="Proteomes" id="UP000530060"/>
    </source>
</evidence>
<dbReference type="RefSeq" id="WP_180909637.1">
    <property type="nucleotide sequence ID" value="NZ_CAIJDP010000078.1"/>
</dbReference>
<organism evidence="1 2">
    <name type="scientific">Flavobacterium salmonis</name>
    <dbReference type="NCBI Taxonomy" id="2654844"/>
    <lineage>
        <taxon>Bacteria</taxon>
        <taxon>Pseudomonadati</taxon>
        <taxon>Bacteroidota</taxon>
        <taxon>Flavobacteriia</taxon>
        <taxon>Flavobacteriales</taxon>
        <taxon>Flavobacteriaceae</taxon>
        <taxon>Flavobacterium</taxon>
    </lineage>
</organism>
<name>A0A6V6Z4N9_9FLAO</name>
<dbReference type="InterPro" id="IPR046037">
    <property type="entry name" value="DUF5995"/>
</dbReference>
<comment type="caution">
    <text evidence="1">The sequence shown here is derived from an EMBL/GenBank/DDBJ whole genome shotgun (WGS) entry which is preliminary data.</text>
</comment>
<keyword evidence="2" id="KW-1185">Reference proteome</keyword>
<proteinExistence type="predicted"/>
<reference evidence="1 2" key="1">
    <citation type="submission" date="2020-06" db="EMBL/GenBank/DDBJ databases">
        <authorList>
            <person name="Criscuolo A."/>
        </authorList>
    </citation>
    <scope>NUCLEOTIDE SEQUENCE [LARGE SCALE GENOMIC DNA]</scope>
    <source>
        <strain evidence="2">CIP 111411</strain>
    </source>
</reference>
<evidence type="ECO:0000313" key="1">
    <source>
        <dbReference type="EMBL" id="CAD0006404.1"/>
    </source>
</evidence>
<dbReference type="EMBL" id="CAIJDP010000078">
    <property type="protein sequence ID" value="CAD0006404.1"/>
    <property type="molecule type" value="Genomic_DNA"/>
</dbReference>
<dbReference type="Proteomes" id="UP000530060">
    <property type="component" value="Unassembled WGS sequence"/>
</dbReference>
<dbReference type="Pfam" id="PF19458">
    <property type="entry name" value="DUF5995"/>
    <property type="match status" value="1"/>
</dbReference>
<protein>
    <submittedName>
        <fullName evidence="1">Uncharacterized protein</fullName>
    </submittedName>
</protein>
<gene>
    <name evidence="1" type="ORF">FLAT13_03311</name>
</gene>
<accession>A0A6V6Z4N9</accession>
<dbReference type="AlphaFoldDB" id="A0A6V6Z4N9"/>